<dbReference type="EMBL" id="AGJL01000025">
    <property type="protein sequence ID" value="EHP86253.1"/>
    <property type="molecule type" value="Genomic_DNA"/>
</dbReference>
<accession>H1KZ99</accession>
<organism evidence="1 2">
    <name type="scientific">Methanotorris formicicus Mc-S-70</name>
    <dbReference type="NCBI Taxonomy" id="647171"/>
    <lineage>
        <taxon>Archaea</taxon>
        <taxon>Methanobacteriati</taxon>
        <taxon>Methanobacteriota</taxon>
        <taxon>Methanomada group</taxon>
        <taxon>Methanococci</taxon>
        <taxon>Methanococcales</taxon>
        <taxon>Methanocaldococcaceae</taxon>
        <taxon>Methanotorris</taxon>
    </lineage>
</organism>
<proteinExistence type="predicted"/>
<gene>
    <name evidence="1" type="ORF">MetfoDRAFT_1122</name>
</gene>
<name>H1KZ99_9EURY</name>
<protein>
    <submittedName>
        <fullName evidence="1">Uncharacterized protein</fullName>
    </submittedName>
</protein>
<reference evidence="1 2" key="1">
    <citation type="submission" date="2011-09" db="EMBL/GenBank/DDBJ databases">
        <title>The draft genome of Methanotorris formicicus Mc-S-70.</title>
        <authorList>
            <consortium name="US DOE Joint Genome Institute (JGI-PGF)"/>
            <person name="Lucas S."/>
            <person name="Han J."/>
            <person name="Lapidus A."/>
            <person name="Cheng J.-F."/>
            <person name="Goodwin L."/>
            <person name="Pitluck S."/>
            <person name="Peters L."/>
            <person name="Land M.L."/>
            <person name="Hauser L."/>
            <person name="Sieprawska-Lupa M."/>
            <person name="Takai K."/>
            <person name="Miyazaki J."/>
            <person name="Whitman W."/>
            <person name="Woyke T.J."/>
        </authorList>
    </citation>
    <scope>NUCLEOTIDE SEQUENCE [LARGE SCALE GENOMIC DNA]</scope>
    <source>
        <strain evidence="1 2">Mc-S-70</strain>
    </source>
</reference>
<evidence type="ECO:0000313" key="2">
    <source>
        <dbReference type="Proteomes" id="UP000003706"/>
    </source>
</evidence>
<dbReference type="AlphaFoldDB" id="H1KZ99"/>
<keyword evidence="2" id="KW-1185">Reference proteome</keyword>
<comment type="caution">
    <text evidence="1">The sequence shown here is derived from an EMBL/GenBank/DDBJ whole genome shotgun (WGS) entry which is preliminary data.</text>
</comment>
<evidence type="ECO:0000313" key="1">
    <source>
        <dbReference type="EMBL" id="EHP86253.1"/>
    </source>
</evidence>
<dbReference type="OrthoDB" id="64141at2157"/>
<dbReference type="Proteomes" id="UP000003706">
    <property type="component" value="Unassembled WGS sequence"/>
</dbReference>
<dbReference type="RefSeq" id="WP_007044554.1">
    <property type="nucleotide sequence ID" value="NZ_AGJL01000025.1"/>
</dbReference>
<sequence>MVSEKIKQVLDDVHAQLKRDGKYIELVSTVEYLIELVEPSKRNMFKEALENAETIEDVNELIKALKLQIGAQGAKKYALTQL</sequence>